<evidence type="ECO:0000313" key="2">
    <source>
        <dbReference type="Proteomes" id="UP001190700"/>
    </source>
</evidence>
<proteinExistence type="predicted"/>
<evidence type="ECO:0000313" key="1">
    <source>
        <dbReference type="EMBL" id="KAK3283369.1"/>
    </source>
</evidence>
<dbReference type="Pfam" id="PF06101">
    <property type="entry name" value="Vps62"/>
    <property type="match status" value="1"/>
</dbReference>
<feature type="non-terminal residue" evidence="1">
    <location>
        <position position="560"/>
    </location>
</feature>
<dbReference type="InterPro" id="IPR009291">
    <property type="entry name" value="Vps62"/>
</dbReference>
<comment type="caution">
    <text evidence="1">The sequence shown here is derived from an EMBL/GenBank/DDBJ whole genome shotgun (WGS) entry which is preliminary data.</text>
</comment>
<keyword evidence="2" id="KW-1185">Reference proteome</keyword>
<name>A0AAE0LG04_9CHLO</name>
<dbReference type="EMBL" id="LGRX02002833">
    <property type="protein sequence ID" value="KAK3283369.1"/>
    <property type="molecule type" value="Genomic_DNA"/>
</dbReference>
<dbReference type="Proteomes" id="UP001190700">
    <property type="component" value="Unassembled WGS sequence"/>
</dbReference>
<dbReference type="PANTHER" id="PTHR48219">
    <property type="entry name" value="VACUOLAR PROTEIN SORTING-ASSOCIATED PROTEIN 62-RELATED"/>
    <property type="match status" value="1"/>
</dbReference>
<organism evidence="1 2">
    <name type="scientific">Cymbomonas tetramitiformis</name>
    <dbReference type="NCBI Taxonomy" id="36881"/>
    <lineage>
        <taxon>Eukaryota</taxon>
        <taxon>Viridiplantae</taxon>
        <taxon>Chlorophyta</taxon>
        <taxon>Pyramimonadophyceae</taxon>
        <taxon>Pyramimonadales</taxon>
        <taxon>Pyramimonadaceae</taxon>
        <taxon>Cymbomonas</taxon>
    </lineage>
</organism>
<dbReference type="AlphaFoldDB" id="A0AAE0LG04"/>
<protein>
    <submittedName>
        <fullName evidence="1">Uncharacterized protein</fullName>
    </submittedName>
</protein>
<accession>A0AAE0LG04</accession>
<dbReference type="PANTHER" id="PTHR48219:SF2">
    <property type="entry name" value="VACUOLAR PROTEIN SORTING-ASSOCIATED PROTEIN 62"/>
    <property type="match status" value="1"/>
</dbReference>
<sequence>MSSLLATAWQCDATFHTFMAVNARKAPSDIPIYEISKVAVAEFPGGRPRGPPPAPDPIPPSAQLRSCTVADFELVWRPPNEHDSSPKISMWRARAPEGYYSLGDCLSQAHLPPVSTLVFREAGKECVLLAPPIGFEQVWKDKDSAGGTVSFWRPVPPVGYVAMGHLVSGGHERPPFSSVRCLHHRLASAYTDPDNPNAFLCRWTEKDAVALRSGLPVSVWGADTMLHTFISSSSHEVPEGELWNLDGNLDKQEEDAPAREVTEVNAELSVPDVSITLYDDGVTMRNPLVDFTITSLASYITGTTGQMQVAGQVTVAAEVLNPRLSCWEPLVEPFMLRLSADHNQVIGADGRPPGAHLHLQTESEVNLTFSPSGAEALYIILGDFLPALRREAGLSAAVVAPPGSASVLHNVTGDNACLQRVTGNQSVTSVIRHTQQTIIQLPSSVRPRKRRDILNSFASHQFLSVTVDSACIQLGQTPLGHCLACCVWLQESPAEDSSELWLDPRALKVMTHTVAMEAVAVEDGMDAEFMWRQTLLLEVPRFKGSTSRLRMRRSLFCALK</sequence>
<reference evidence="1 2" key="1">
    <citation type="journal article" date="2015" name="Genome Biol. Evol.">
        <title>Comparative Genomics of a Bacterivorous Green Alga Reveals Evolutionary Causalities and Consequences of Phago-Mixotrophic Mode of Nutrition.</title>
        <authorList>
            <person name="Burns J.A."/>
            <person name="Paasch A."/>
            <person name="Narechania A."/>
            <person name="Kim E."/>
        </authorList>
    </citation>
    <scope>NUCLEOTIDE SEQUENCE [LARGE SCALE GENOMIC DNA]</scope>
    <source>
        <strain evidence="1 2">PLY_AMNH</strain>
    </source>
</reference>
<gene>
    <name evidence="1" type="ORF">CYMTET_8928</name>
</gene>